<feature type="domain" description="Transposase IS4-like" evidence="1">
    <location>
        <begin position="176"/>
        <end position="357"/>
    </location>
</feature>
<reference evidence="2 3" key="1">
    <citation type="journal article" date="2015" name="Nature">
        <title>rRNA introns, odd ribosomes, and small enigmatic genomes across a large radiation of phyla.</title>
        <authorList>
            <person name="Brown C.T."/>
            <person name="Hug L.A."/>
            <person name="Thomas B.C."/>
            <person name="Sharon I."/>
            <person name="Castelle C.J."/>
            <person name="Singh A."/>
            <person name="Wilkins M.J."/>
            <person name="Williams K.H."/>
            <person name="Banfield J.F."/>
        </authorList>
    </citation>
    <scope>NUCLEOTIDE SEQUENCE [LARGE SCALE GENOMIC DNA]</scope>
</reference>
<dbReference type="GO" id="GO:0003677">
    <property type="term" value="F:DNA binding"/>
    <property type="evidence" value="ECO:0007669"/>
    <property type="project" value="InterPro"/>
</dbReference>
<dbReference type="EMBL" id="LCKF01000001">
    <property type="protein sequence ID" value="KKT92437.1"/>
    <property type="molecule type" value="Genomic_DNA"/>
</dbReference>
<sequence length="394" mass="45266">MVERICKFCGSNDVVKSGLIKRPRCNYQIFKCYNCGRYPSKKIDTHPVVVPSIIPPSEPKPYNFTWSDYNQAQMQEKLLFLDILHELCAYIPEEPSRVGRPKAALSDMMFSCVGKVYEQLSSRRATSDLEIAHQRGYLNHTPHFNTVLKYLGEPIMTPILADLIQLSSMPFRDLEETFAVDASGLSSSFYSRWLDYRYGNLDGKEGWIRDWIKIHLICGTKTQIVTHIVVSEGKRNDCPFFPELVQQTAKNFRIREVSADKAYLSRENVQVAFALGAAPLIPLKVDSSRKGHGFSAWKKLYRYFQLYREEFYQHYHQRSNVESTFSTLKRKFQSRLMLKSKVGQINEALCKVLCHNICVLIQEAQANNVLIELEKDVPKFASLHTNSAPISQDG</sequence>
<comment type="caution">
    <text evidence="2">The sequence shown here is derived from an EMBL/GenBank/DDBJ whole genome shotgun (WGS) entry which is preliminary data.</text>
</comment>
<dbReference type="AlphaFoldDB" id="A0A0G1NH47"/>
<evidence type="ECO:0000313" key="2">
    <source>
        <dbReference type="EMBL" id="KKT92437.1"/>
    </source>
</evidence>
<protein>
    <submittedName>
        <fullName evidence="2">Transposase, Is5 family IS903 group</fullName>
    </submittedName>
</protein>
<evidence type="ECO:0000259" key="1">
    <source>
        <dbReference type="Pfam" id="PF01609"/>
    </source>
</evidence>
<proteinExistence type="predicted"/>
<organism evidence="2 3">
    <name type="scientific">Candidatus Jorgensenbacteria bacterium GW2011_GWA2_45_13</name>
    <dbReference type="NCBI Taxonomy" id="1618662"/>
    <lineage>
        <taxon>Bacteria</taxon>
        <taxon>Candidatus Joergenseniibacteriota</taxon>
    </lineage>
</organism>
<name>A0A0G1NH47_9BACT</name>
<evidence type="ECO:0000313" key="3">
    <source>
        <dbReference type="Proteomes" id="UP000033966"/>
    </source>
</evidence>
<dbReference type="GO" id="GO:0004803">
    <property type="term" value="F:transposase activity"/>
    <property type="evidence" value="ECO:0007669"/>
    <property type="project" value="InterPro"/>
</dbReference>
<dbReference type="Pfam" id="PF01609">
    <property type="entry name" value="DDE_Tnp_1"/>
    <property type="match status" value="1"/>
</dbReference>
<accession>A0A0G1NH47</accession>
<dbReference type="GO" id="GO:0006313">
    <property type="term" value="P:DNA transposition"/>
    <property type="evidence" value="ECO:0007669"/>
    <property type="project" value="InterPro"/>
</dbReference>
<dbReference type="InterPro" id="IPR002559">
    <property type="entry name" value="Transposase_11"/>
</dbReference>
<dbReference type="Proteomes" id="UP000033966">
    <property type="component" value="Unassembled WGS sequence"/>
</dbReference>
<gene>
    <name evidence="2" type="ORF">UW92_C0001G0003</name>
</gene>